<proteinExistence type="predicted"/>
<reference evidence="2" key="1">
    <citation type="journal article" date="2022" name="Int. J. Mol. Sci.">
        <title>Draft Genome of Tanacetum Coccineum: Genomic Comparison of Closely Related Tanacetum-Family Plants.</title>
        <authorList>
            <person name="Yamashiro T."/>
            <person name="Shiraishi A."/>
            <person name="Nakayama K."/>
            <person name="Satake H."/>
        </authorList>
    </citation>
    <scope>NUCLEOTIDE SEQUENCE</scope>
</reference>
<feature type="region of interest" description="Disordered" evidence="1">
    <location>
        <begin position="139"/>
        <end position="220"/>
    </location>
</feature>
<name>A0ABQ5DQM6_9ASTR</name>
<dbReference type="Proteomes" id="UP001151760">
    <property type="component" value="Unassembled WGS sequence"/>
</dbReference>
<evidence type="ECO:0000256" key="1">
    <source>
        <dbReference type="SAM" id="MobiDB-lite"/>
    </source>
</evidence>
<keyword evidence="3" id="KW-1185">Reference proteome</keyword>
<reference evidence="2" key="2">
    <citation type="submission" date="2022-01" db="EMBL/GenBank/DDBJ databases">
        <authorList>
            <person name="Yamashiro T."/>
            <person name="Shiraishi A."/>
            <person name="Satake H."/>
            <person name="Nakayama K."/>
        </authorList>
    </citation>
    <scope>NUCLEOTIDE SEQUENCE</scope>
</reference>
<comment type="caution">
    <text evidence="2">The sequence shown here is derived from an EMBL/GenBank/DDBJ whole genome shotgun (WGS) entry which is preliminary data.</text>
</comment>
<accession>A0ABQ5DQM6</accession>
<evidence type="ECO:0000313" key="3">
    <source>
        <dbReference type="Proteomes" id="UP001151760"/>
    </source>
</evidence>
<organism evidence="2 3">
    <name type="scientific">Tanacetum coccineum</name>
    <dbReference type="NCBI Taxonomy" id="301880"/>
    <lineage>
        <taxon>Eukaryota</taxon>
        <taxon>Viridiplantae</taxon>
        <taxon>Streptophyta</taxon>
        <taxon>Embryophyta</taxon>
        <taxon>Tracheophyta</taxon>
        <taxon>Spermatophyta</taxon>
        <taxon>Magnoliopsida</taxon>
        <taxon>eudicotyledons</taxon>
        <taxon>Gunneridae</taxon>
        <taxon>Pentapetalae</taxon>
        <taxon>asterids</taxon>
        <taxon>campanulids</taxon>
        <taxon>Asterales</taxon>
        <taxon>Asteraceae</taxon>
        <taxon>Asteroideae</taxon>
        <taxon>Anthemideae</taxon>
        <taxon>Anthemidinae</taxon>
        <taxon>Tanacetum</taxon>
    </lineage>
</organism>
<gene>
    <name evidence="2" type="ORF">Tco_0941048</name>
</gene>
<sequence>MEHYMALIRDNNRSGVVKLEIVNDVDFEIKIQFMKELRHNLFPGTEDEDTHGHVQMENRRNSELQTRDMDEHCIRLGKDEEATLGKGASKAQITLARFCGPTNLIAMDVIWQLMAVASNAATGKDRALEGGRQRVLREGRRDALGSYEGEKSEGSDKNYGCERKDEEGERGGERGGSEKPRVGGKERERDDKGGEELETVRRRESTTKWGSKGRRRDAGD</sequence>
<protein>
    <submittedName>
        <fullName evidence="2">Uncharacterized protein</fullName>
    </submittedName>
</protein>
<feature type="compositionally biased region" description="Basic and acidic residues" evidence="1">
    <location>
        <begin position="139"/>
        <end position="206"/>
    </location>
</feature>
<dbReference type="EMBL" id="BQNB010015539">
    <property type="protein sequence ID" value="GJT41183.1"/>
    <property type="molecule type" value="Genomic_DNA"/>
</dbReference>
<evidence type="ECO:0000313" key="2">
    <source>
        <dbReference type="EMBL" id="GJT41183.1"/>
    </source>
</evidence>
<feature type="compositionally biased region" description="Basic residues" evidence="1">
    <location>
        <begin position="211"/>
        <end position="220"/>
    </location>
</feature>